<reference evidence="2 3" key="1">
    <citation type="journal article" date="2011" name="Front. Microbiol.">
        <title>Two Strains of Crocosphaera watsonii with Highly Conserved Genomes are Distinguished by Strain-Specific Features.</title>
        <authorList>
            <person name="Bench S.R."/>
            <person name="Ilikchyan I.N."/>
            <person name="Tripp H.J."/>
            <person name="Zehr J.P."/>
        </authorList>
    </citation>
    <scope>NUCLEOTIDE SEQUENCE [LARGE SCALE GENOMIC DNA]</scope>
    <source>
        <strain evidence="2 3">WH 0003</strain>
    </source>
</reference>
<dbReference type="PATRIC" id="fig|423471.3.peg.5108"/>
<dbReference type="Gene3D" id="3.40.50.620">
    <property type="entry name" value="HUPs"/>
    <property type="match status" value="1"/>
</dbReference>
<dbReference type="InterPro" id="IPR036155">
    <property type="entry name" value="Crypto/Photolyase_N_sf"/>
</dbReference>
<accession>G5JDH5</accession>
<sequence>MYQAIKQGALIIPFYCFDIRQFKTTSFGFPKTGNFRGQFLLESVTDLKKISARLRQ</sequence>
<dbReference type="Proteomes" id="UP000003477">
    <property type="component" value="Unassembled WGS sequence"/>
</dbReference>
<organism evidence="2 3">
    <name type="scientific">Crocosphaera watsonii WH 0003</name>
    <dbReference type="NCBI Taxonomy" id="423471"/>
    <lineage>
        <taxon>Bacteria</taxon>
        <taxon>Bacillati</taxon>
        <taxon>Cyanobacteriota</taxon>
        <taxon>Cyanophyceae</taxon>
        <taxon>Oscillatoriophycideae</taxon>
        <taxon>Chroococcales</taxon>
        <taxon>Aphanothecaceae</taxon>
        <taxon>Crocosphaera</taxon>
    </lineage>
</organism>
<evidence type="ECO:0000313" key="3">
    <source>
        <dbReference type="Proteomes" id="UP000003477"/>
    </source>
</evidence>
<keyword evidence="2" id="KW-0456">Lyase</keyword>
<dbReference type="AlphaFoldDB" id="G5JDH5"/>
<dbReference type="PROSITE" id="PS51645">
    <property type="entry name" value="PHR_CRY_ALPHA_BETA"/>
    <property type="match status" value="1"/>
</dbReference>
<dbReference type="SUPFAM" id="SSF52425">
    <property type="entry name" value="Cryptochrome/photolyase, N-terminal domain"/>
    <property type="match status" value="1"/>
</dbReference>
<comment type="caution">
    <text evidence="2">The sequence shown here is derived from an EMBL/GenBank/DDBJ whole genome shotgun (WGS) entry which is preliminary data.</text>
</comment>
<dbReference type="InterPro" id="IPR014729">
    <property type="entry name" value="Rossmann-like_a/b/a_fold"/>
</dbReference>
<dbReference type="GO" id="GO:0003904">
    <property type="term" value="F:deoxyribodipyrimidine photo-lyase activity"/>
    <property type="evidence" value="ECO:0007669"/>
    <property type="project" value="UniProtKB-EC"/>
</dbReference>
<dbReference type="InterPro" id="IPR006050">
    <property type="entry name" value="DNA_photolyase_N"/>
</dbReference>
<gene>
    <name evidence="2" type="ORF">CWATWH0003_5468</name>
</gene>
<dbReference type="EC" id="4.1.99.3" evidence="2"/>
<feature type="domain" description="Photolyase/cryptochrome alpha/beta" evidence="1">
    <location>
        <begin position="1"/>
        <end position="56"/>
    </location>
</feature>
<protein>
    <submittedName>
        <fullName evidence="2">Deoxyribodipyrimidine photolyase</fullName>
        <ecNumber evidence="2">4.1.99.3</ecNumber>
    </submittedName>
</protein>
<dbReference type="EMBL" id="AESD01000849">
    <property type="protein sequence ID" value="EHJ09765.1"/>
    <property type="molecule type" value="Genomic_DNA"/>
</dbReference>
<proteinExistence type="predicted"/>
<name>G5JDH5_CROWT</name>
<evidence type="ECO:0000313" key="2">
    <source>
        <dbReference type="EMBL" id="EHJ09765.1"/>
    </source>
</evidence>
<evidence type="ECO:0000259" key="1">
    <source>
        <dbReference type="PROSITE" id="PS51645"/>
    </source>
</evidence>